<name>A0A1T4XAM2_9CLOT</name>
<protein>
    <submittedName>
        <fullName evidence="2">FlgN protein</fullName>
    </submittedName>
</protein>
<evidence type="ECO:0000256" key="1">
    <source>
        <dbReference type="ARBA" id="ARBA00022795"/>
    </source>
</evidence>
<dbReference type="AlphaFoldDB" id="A0A1T4XAM2"/>
<dbReference type="STRING" id="1147123.SAMN05443428_10748"/>
<proteinExistence type="predicted"/>
<gene>
    <name evidence="2" type="ORF">SAMN05443428_10748</name>
</gene>
<dbReference type="OrthoDB" id="1955067at2"/>
<keyword evidence="3" id="KW-1185">Reference proteome</keyword>
<dbReference type="Proteomes" id="UP000190105">
    <property type="component" value="Unassembled WGS sequence"/>
</dbReference>
<evidence type="ECO:0000313" key="2">
    <source>
        <dbReference type="EMBL" id="SKA86148.1"/>
    </source>
</evidence>
<sequence>MDIENIVKRQIELLTELDNILNKEKDILINDRAFELPNLIEEKKEISKKIVEIEKVRLSLYKDKTAEELLEDGIINRDDVSALKALIESIKQKQETNLILTKQSLYYIRLITSALNPNQKVITYKSSGKVDDAKSLNIFTTKG</sequence>
<dbReference type="Gene3D" id="1.20.58.300">
    <property type="entry name" value="FlgN-like"/>
    <property type="match status" value="1"/>
</dbReference>
<dbReference type="InterPro" id="IPR036679">
    <property type="entry name" value="FlgN-like_sf"/>
</dbReference>
<dbReference type="InterPro" id="IPR007809">
    <property type="entry name" value="FlgN-like"/>
</dbReference>
<accession>A0A1T4XAM2</accession>
<reference evidence="3" key="1">
    <citation type="submission" date="2017-02" db="EMBL/GenBank/DDBJ databases">
        <authorList>
            <person name="Varghese N."/>
            <person name="Submissions S."/>
        </authorList>
    </citation>
    <scope>NUCLEOTIDE SEQUENCE [LARGE SCALE GENOMIC DNA]</scope>
    <source>
        <strain evidence="3">USBA 833</strain>
    </source>
</reference>
<dbReference type="GO" id="GO:0044780">
    <property type="term" value="P:bacterial-type flagellum assembly"/>
    <property type="evidence" value="ECO:0007669"/>
    <property type="project" value="InterPro"/>
</dbReference>
<evidence type="ECO:0000313" key="3">
    <source>
        <dbReference type="Proteomes" id="UP000190105"/>
    </source>
</evidence>
<dbReference type="EMBL" id="FUYH01000007">
    <property type="protein sequence ID" value="SKA86148.1"/>
    <property type="molecule type" value="Genomic_DNA"/>
</dbReference>
<keyword evidence="1" id="KW-1005">Bacterial flagellum biogenesis</keyword>
<dbReference type="Pfam" id="PF05130">
    <property type="entry name" value="FlgN"/>
    <property type="match status" value="1"/>
</dbReference>
<dbReference type="SUPFAM" id="SSF140566">
    <property type="entry name" value="FlgN-like"/>
    <property type="match status" value="1"/>
</dbReference>
<organism evidence="2 3">
    <name type="scientific">Caloramator quimbayensis</name>
    <dbReference type="NCBI Taxonomy" id="1147123"/>
    <lineage>
        <taxon>Bacteria</taxon>
        <taxon>Bacillati</taxon>
        <taxon>Bacillota</taxon>
        <taxon>Clostridia</taxon>
        <taxon>Eubacteriales</taxon>
        <taxon>Clostridiaceae</taxon>
        <taxon>Caloramator</taxon>
    </lineage>
</organism>
<dbReference type="RefSeq" id="WP_078696199.1">
    <property type="nucleotide sequence ID" value="NZ_FUYH01000007.1"/>
</dbReference>